<keyword evidence="4 5" id="KW-0472">Membrane</keyword>
<organism evidence="6 7">
    <name type="scientific">Adineta steineri</name>
    <dbReference type="NCBI Taxonomy" id="433720"/>
    <lineage>
        <taxon>Eukaryota</taxon>
        <taxon>Metazoa</taxon>
        <taxon>Spiralia</taxon>
        <taxon>Gnathifera</taxon>
        <taxon>Rotifera</taxon>
        <taxon>Eurotatoria</taxon>
        <taxon>Bdelloidea</taxon>
        <taxon>Adinetida</taxon>
        <taxon>Adinetidae</taxon>
        <taxon>Adineta</taxon>
    </lineage>
</organism>
<evidence type="ECO:0000313" key="7">
    <source>
        <dbReference type="Proteomes" id="UP000663845"/>
    </source>
</evidence>
<evidence type="ECO:0000256" key="4">
    <source>
        <dbReference type="ARBA" id="ARBA00023136"/>
    </source>
</evidence>
<proteinExistence type="predicted"/>
<keyword evidence="3 5" id="KW-1133">Transmembrane helix</keyword>
<feature type="transmembrane region" description="Helical" evidence="5">
    <location>
        <begin position="158"/>
        <end position="184"/>
    </location>
</feature>
<evidence type="ECO:0000256" key="2">
    <source>
        <dbReference type="ARBA" id="ARBA00022692"/>
    </source>
</evidence>
<comment type="subcellular location">
    <subcellularLocation>
        <location evidence="1">Membrane</location>
        <topology evidence="1">Multi-pass membrane protein</topology>
    </subcellularLocation>
</comment>
<protein>
    <recommendedName>
        <fullName evidence="8">Rhomboid-like protein</fullName>
    </recommendedName>
</protein>
<name>A0A815GD64_9BILA</name>
<evidence type="ECO:0000256" key="3">
    <source>
        <dbReference type="ARBA" id="ARBA00022989"/>
    </source>
</evidence>
<comment type="caution">
    <text evidence="6">The sequence shown here is derived from an EMBL/GenBank/DDBJ whole genome shotgun (WGS) entry which is preliminary data.</text>
</comment>
<gene>
    <name evidence="6" type="ORF">JYZ213_LOCUS34326</name>
</gene>
<sequence>MSTSTKTARPKIKHKSIISQKQTTSCVLSDFSDSSETCNCIKDLSIVIDDRESTSSQQPSSLELHYPVFTIAVGIFDILMLFVIYIVQEGTTITSDTWIVMGSKYVPCMKPLYSTSEQEMYNTQLKSQCRPFLFPYQFFRFVTPIFLHGDGTHLLSNLIYQALVGTIIRLHSYLIHFLLPVYLLRNQYYGFYFFVL</sequence>
<dbReference type="Gene3D" id="1.20.1540.10">
    <property type="entry name" value="Rhomboid-like"/>
    <property type="match status" value="1"/>
</dbReference>
<dbReference type="Proteomes" id="UP000663845">
    <property type="component" value="Unassembled WGS sequence"/>
</dbReference>
<evidence type="ECO:0000256" key="1">
    <source>
        <dbReference type="ARBA" id="ARBA00004141"/>
    </source>
</evidence>
<dbReference type="SUPFAM" id="SSF144091">
    <property type="entry name" value="Rhomboid-like"/>
    <property type="match status" value="1"/>
</dbReference>
<dbReference type="GO" id="GO:0016020">
    <property type="term" value="C:membrane"/>
    <property type="evidence" value="ECO:0007669"/>
    <property type="project" value="UniProtKB-SubCell"/>
</dbReference>
<evidence type="ECO:0000256" key="5">
    <source>
        <dbReference type="SAM" id="Phobius"/>
    </source>
</evidence>
<accession>A0A815GD64</accession>
<feature type="transmembrane region" description="Helical" evidence="5">
    <location>
        <begin position="66"/>
        <end position="87"/>
    </location>
</feature>
<keyword evidence="2 5" id="KW-0812">Transmembrane</keyword>
<dbReference type="EMBL" id="CAJNOG010000696">
    <property type="protein sequence ID" value="CAF1337935.1"/>
    <property type="molecule type" value="Genomic_DNA"/>
</dbReference>
<evidence type="ECO:0000313" key="6">
    <source>
        <dbReference type="EMBL" id="CAF1337935.1"/>
    </source>
</evidence>
<reference evidence="6" key="1">
    <citation type="submission" date="2021-02" db="EMBL/GenBank/DDBJ databases">
        <authorList>
            <person name="Nowell W R."/>
        </authorList>
    </citation>
    <scope>NUCLEOTIDE SEQUENCE</scope>
</reference>
<dbReference type="InterPro" id="IPR035952">
    <property type="entry name" value="Rhomboid-like_sf"/>
</dbReference>
<dbReference type="AlphaFoldDB" id="A0A815GD64"/>
<evidence type="ECO:0008006" key="8">
    <source>
        <dbReference type="Google" id="ProtNLM"/>
    </source>
</evidence>